<proteinExistence type="predicted"/>
<sequence length="440" mass="49292">MGFLSGLFRSRDAPRNSTSGSAYRFFMGSSTSGKRVNERSAMQMTAVYSCVRILSEAVAGLPLHLYQYTDKSSREKVVENPLYFLLHDEPNTEMTSFVFRETLMTHLLLWGNAYSQIIRNGKGEVVGLYPLMPDRMTVNRDEKGQLYYEYMVSSDDAKTLKGGTVRLSPYDVLHIPGLGFDGLVGYSPIAMAKNAIGLAIAAEEYGSKFYANGATPSGILEYPGTVKEPDKVRESWNAGFGGSSNAHKIAVLEEGMKYTPISISPNEAQFLETRKFQINEIARIFRVPPHMVGDLEKSSFSNIEQQSLEFVKYTLEPWLVRWEQAMQRSLIPQDDKSKYFIKFNVDGLLRGDYQSRMQGYATARQNGWMSANDIRELENLDRIPGEDGGDLYLINGNMMPLSMSGAVYGKEEKQNEEVLELEEPGGSGQRNRRGNHGEGA</sequence>
<protein>
    <submittedName>
        <fullName evidence="2">HK97 family phage portal protein</fullName>
    </submittedName>
</protein>
<evidence type="ECO:0000313" key="2">
    <source>
        <dbReference type="EMBL" id="EMZ19804.1"/>
    </source>
</evidence>
<dbReference type="PATRIC" id="fig|1235802.3.peg.5566"/>
<organism evidence="2 3">
    <name type="scientific">Eubacterium plexicaudatum ASF492</name>
    <dbReference type="NCBI Taxonomy" id="1235802"/>
    <lineage>
        <taxon>Bacteria</taxon>
        <taxon>Bacillati</taxon>
        <taxon>Bacillota</taxon>
        <taxon>Clostridia</taxon>
        <taxon>Eubacteriales</taxon>
        <taxon>Eubacteriaceae</taxon>
        <taxon>Eubacterium</taxon>
    </lineage>
</organism>
<accession>N2A5Z9</accession>
<dbReference type="InterPro" id="IPR006944">
    <property type="entry name" value="Phage/GTA_portal"/>
</dbReference>
<dbReference type="Gene3D" id="1.20.1270.210">
    <property type="match status" value="1"/>
</dbReference>
<dbReference type="eggNOG" id="COG4695">
    <property type="taxonomic scope" value="Bacteria"/>
</dbReference>
<name>N2A5Z9_9FIRM</name>
<dbReference type="STRING" id="1235802.C823_05278"/>
<dbReference type="EMBL" id="AQFT01000158">
    <property type="protein sequence ID" value="EMZ19804.1"/>
    <property type="molecule type" value="Genomic_DNA"/>
</dbReference>
<evidence type="ECO:0000313" key="3">
    <source>
        <dbReference type="Proteomes" id="UP000012589"/>
    </source>
</evidence>
<evidence type="ECO:0000256" key="1">
    <source>
        <dbReference type="SAM" id="MobiDB-lite"/>
    </source>
</evidence>
<gene>
    <name evidence="2" type="ORF">C823_05278</name>
</gene>
<dbReference type="Pfam" id="PF04860">
    <property type="entry name" value="Phage_portal"/>
    <property type="match status" value="1"/>
</dbReference>
<dbReference type="NCBIfam" id="TIGR01537">
    <property type="entry name" value="portal_HK97"/>
    <property type="match status" value="1"/>
</dbReference>
<keyword evidence="3" id="KW-1185">Reference proteome</keyword>
<dbReference type="AlphaFoldDB" id="N2A5Z9"/>
<feature type="region of interest" description="Disordered" evidence="1">
    <location>
        <begin position="409"/>
        <end position="440"/>
    </location>
</feature>
<dbReference type="HOGENOM" id="CLU_033789_0_1_9"/>
<dbReference type="Gene3D" id="3.30.1120.70">
    <property type="match status" value="1"/>
</dbReference>
<reference evidence="2 3" key="1">
    <citation type="journal article" date="2014" name="Genome Announc.">
        <title>Draft genome sequences of the altered schaedler flora, a defined bacterial community from gnotobiotic mice.</title>
        <authorList>
            <person name="Wannemuehler M.J."/>
            <person name="Overstreet A.M."/>
            <person name="Ward D.V."/>
            <person name="Phillips G.J."/>
        </authorList>
    </citation>
    <scope>NUCLEOTIDE SEQUENCE [LARGE SCALE GENOMIC DNA]</scope>
    <source>
        <strain evidence="2 3">ASF492</strain>
    </source>
</reference>
<comment type="caution">
    <text evidence="2">The sequence shown here is derived from an EMBL/GenBank/DDBJ whole genome shotgun (WGS) entry which is preliminary data.</text>
</comment>
<dbReference type="OrthoDB" id="9765386at2"/>
<dbReference type="InterPro" id="IPR006427">
    <property type="entry name" value="Portal_HK97"/>
</dbReference>
<dbReference type="Proteomes" id="UP000012589">
    <property type="component" value="Unassembled WGS sequence"/>
</dbReference>
<dbReference type="Gene3D" id="3.40.140.120">
    <property type="match status" value="1"/>
</dbReference>